<reference evidence="5 6" key="1">
    <citation type="submission" date="2020-08" db="EMBL/GenBank/DDBJ databases">
        <title>Sequencing the genomes of 1000 actinobacteria strains.</title>
        <authorList>
            <person name="Klenk H.-P."/>
        </authorList>
    </citation>
    <scope>NUCLEOTIDE SEQUENCE [LARGE SCALE GENOMIC DNA]</scope>
    <source>
        <strain evidence="5 6">DSM 45298</strain>
    </source>
</reference>
<proteinExistence type="predicted"/>
<keyword evidence="6" id="KW-1185">Reference proteome</keyword>
<dbReference type="AlphaFoldDB" id="A0A840FEJ2"/>
<dbReference type="PANTHER" id="PTHR43280">
    <property type="entry name" value="ARAC-FAMILY TRANSCRIPTIONAL REGULATOR"/>
    <property type="match status" value="1"/>
</dbReference>
<dbReference type="InterPro" id="IPR018060">
    <property type="entry name" value="HTH_AraC"/>
</dbReference>
<dbReference type="SMART" id="SM00342">
    <property type="entry name" value="HTH_ARAC"/>
    <property type="match status" value="1"/>
</dbReference>
<dbReference type="InterPro" id="IPR018062">
    <property type="entry name" value="HTH_AraC-typ_CS"/>
</dbReference>
<dbReference type="RefSeq" id="WP_183372689.1">
    <property type="nucleotide sequence ID" value="NZ_BAABHL010000001.1"/>
</dbReference>
<dbReference type="Proteomes" id="UP000551501">
    <property type="component" value="Unassembled WGS sequence"/>
</dbReference>
<evidence type="ECO:0000256" key="1">
    <source>
        <dbReference type="ARBA" id="ARBA00023015"/>
    </source>
</evidence>
<evidence type="ECO:0000259" key="4">
    <source>
        <dbReference type="PROSITE" id="PS01124"/>
    </source>
</evidence>
<dbReference type="GO" id="GO:0003700">
    <property type="term" value="F:DNA-binding transcription factor activity"/>
    <property type="evidence" value="ECO:0007669"/>
    <property type="project" value="InterPro"/>
</dbReference>
<dbReference type="SUPFAM" id="SSF46689">
    <property type="entry name" value="Homeodomain-like"/>
    <property type="match status" value="1"/>
</dbReference>
<dbReference type="Gene3D" id="1.10.10.60">
    <property type="entry name" value="Homeodomain-like"/>
    <property type="match status" value="1"/>
</dbReference>
<dbReference type="PANTHER" id="PTHR43280:SF31">
    <property type="entry name" value="TRANSCRIPTIONAL REGULATORY PROTEIN"/>
    <property type="match status" value="1"/>
</dbReference>
<dbReference type="InterPro" id="IPR009057">
    <property type="entry name" value="Homeodomain-like_sf"/>
</dbReference>
<keyword evidence="3" id="KW-0804">Transcription</keyword>
<dbReference type="PROSITE" id="PS01124">
    <property type="entry name" value="HTH_ARAC_FAMILY_2"/>
    <property type="match status" value="1"/>
</dbReference>
<keyword evidence="1" id="KW-0805">Transcription regulation</keyword>
<accession>A0A840FEJ2</accession>
<dbReference type="Pfam" id="PF12833">
    <property type="entry name" value="HTH_18"/>
    <property type="match status" value="1"/>
</dbReference>
<gene>
    <name evidence="5" type="ORF">BKA16_004419</name>
</gene>
<evidence type="ECO:0000313" key="6">
    <source>
        <dbReference type="Proteomes" id="UP000551501"/>
    </source>
</evidence>
<dbReference type="EMBL" id="JACIFP010000001">
    <property type="protein sequence ID" value="MBB4137867.1"/>
    <property type="molecule type" value="Genomic_DNA"/>
</dbReference>
<evidence type="ECO:0000256" key="3">
    <source>
        <dbReference type="ARBA" id="ARBA00023163"/>
    </source>
</evidence>
<organism evidence="5 6">
    <name type="scientific">Gordonia humi</name>
    <dbReference type="NCBI Taxonomy" id="686429"/>
    <lineage>
        <taxon>Bacteria</taxon>
        <taxon>Bacillati</taxon>
        <taxon>Actinomycetota</taxon>
        <taxon>Actinomycetes</taxon>
        <taxon>Mycobacteriales</taxon>
        <taxon>Gordoniaceae</taxon>
        <taxon>Gordonia</taxon>
    </lineage>
</organism>
<evidence type="ECO:0000313" key="5">
    <source>
        <dbReference type="EMBL" id="MBB4137867.1"/>
    </source>
</evidence>
<dbReference type="GO" id="GO:0043565">
    <property type="term" value="F:sequence-specific DNA binding"/>
    <property type="evidence" value="ECO:0007669"/>
    <property type="project" value="InterPro"/>
</dbReference>
<keyword evidence="2 5" id="KW-0238">DNA-binding</keyword>
<evidence type="ECO:0000256" key="2">
    <source>
        <dbReference type="ARBA" id="ARBA00023125"/>
    </source>
</evidence>
<dbReference type="PROSITE" id="PS00041">
    <property type="entry name" value="HTH_ARAC_FAMILY_1"/>
    <property type="match status" value="1"/>
</dbReference>
<name>A0A840FEJ2_9ACTN</name>
<feature type="domain" description="HTH araC/xylS-type" evidence="4">
    <location>
        <begin position="239"/>
        <end position="338"/>
    </location>
</feature>
<sequence>MSTRLTAGPPAIATTELTPSVVAAWQAHLTRQTPRAIDLSRRMESSEPHETYGGISLSPNGSHRTLSAVRYGVRTPLGAAFCTLHSPVRFERTPADLRTDPVEIASVCASATRGPSMVRQFGRENWFASGDLVVVPTTSPFVQELPAIRDIAGLFVELRHFGRFRYLAERPRRSSGDDTPLARATASFVRAFAIDIAVSGTPMSSDADLAAVDLICAALAELVEDDRYELQDDTLFQRQSAIDLIERRHRDPSLTPDVIAEALFISRRHLYRLFSDDEKSLATMIADARVSTGRQLMETSPHTPIGDVAAASGYRSPATFRNQFKARYGISPRDFRESQEQTAPSTEQQ</sequence>
<protein>
    <submittedName>
        <fullName evidence="5">AraC-like DNA-binding protein</fullName>
    </submittedName>
</protein>
<comment type="caution">
    <text evidence="5">The sequence shown here is derived from an EMBL/GenBank/DDBJ whole genome shotgun (WGS) entry which is preliminary data.</text>
</comment>